<dbReference type="SUPFAM" id="SSF47413">
    <property type="entry name" value="lambda repressor-like DNA-binding domains"/>
    <property type="match status" value="1"/>
</dbReference>
<protein>
    <submittedName>
        <fullName evidence="2">Putative desulfoferrodoxin</fullName>
    </submittedName>
</protein>
<dbReference type="PROSITE" id="PS50943">
    <property type="entry name" value="HTH_CROC1"/>
    <property type="match status" value="1"/>
</dbReference>
<dbReference type="Gene3D" id="2.60.40.730">
    <property type="entry name" value="SOR catalytic domain"/>
    <property type="match status" value="1"/>
</dbReference>
<keyword evidence="3" id="KW-1185">Reference proteome</keyword>
<dbReference type="PATRIC" id="fig|84022.5.peg.3819"/>
<dbReference type="GO" id="GO:0016491">
    <property type="term" value="F:oxidoreductase activity"/>
    <property type="evidence" value="ECO:0007669"/>
    <property type="project" value="InterPro"/>
</dbReference>
<gene>
    <name evidence="2" type="ORF">CACET_c30490</name>
</gene>
<dbReference type="KEGG" id="cace:CACET_c30490"/>
<evidence type="ECO:0000256" key="1">
    <source>
        <dbReference type="ARBA" id="ARBA00023125"/>
    </source>
</evidence>
<dbReference type="Proteomes" id="UP000035704">
    <property type="component" value="Chromosome"/>
</dbReference>
<keyword evidence="1" id="KW-0238">DNA-binding</keyword>
<proteinExistence type="predicted"/>
<dbReference type="InterPro" id="IPR002742">
    <property type="entry name" value="Desulfoferrodoxin_Fe-bd_dom"/>
</dbReference>
<dbReference type="SMART" id="SM00530">
    <property type="entry name" value="HTH_XRE"/>
    <property type="match status" value="1"/>
</dbReference>
<dbReference type="PANTHER" id="PTHR46558:SF11">
    <property type="entry name" value="HTH-TYPE TRANSCRIPTIONAL REGULATOR XRE"/>
    <property type="match status" value="1"/>
</dbReference>
<sequence>MDCRKVGALILNLRKEKNMTQKEVADRLNISDKTVSKWERGMGCPDVTLLGDLSNILGVNVEKILLGSLEEKETDGGNMKQIKFYVCKNCGNIITSTSETEISCCGKKLNSLVIQPQDEDHKITVTDIDNEYYVTIDHPMDKTHYVSFVAFVGFDRIVMIKLYPEQNAELYIPKMQRGKLYAYCSQHGFWEKKI</sequence>
<dbReference type="Pfam" id="PF01880">
    <property type="entry name" value="Desulfoferrodox"/>
    <property type="match status" value="1"/>
</dbReference>
<dbReference type="GO" id="GO:0005506">
    <property type="term" value="F:iron ion binding"/>
    <property type="evidence" value="ECO:0007669"/>
    <property type="project" value="InterPro"/>
</dbReference>
<dbReference type="InterPro" id="IPR001387">
    <property type="entry name" value="Cro/C1-type_HTH"/>
</dbReference>
<dbReference type="RefSeq" id="WP_044824471.1">
    <property type="nucleotide sequence ID" value="NZ_CP009687.1"/>
</dbReference>
<dbReference type="CDD" id="cd00093">
    <property type="entry name" value="HTH_XRE"/>
    <property type="match status" value="1"/>
</dbReference>
<organism evidence="2 3">
    <name type="scientific">Clostridium aceticum</name>
    <dbReference type="NCBI Taxonomy" id="84022"/>
    <lineage>
        <taxon>Bacteria</taxon>
        <taxon>Bacillati</taxon>
        <taxon>Bacillota</taxon>
        <taxon>Clostridia</taxon>
        <taxon>Eubacteriales</taxon>
        <taxon>Clostridiaceae</taxon>
        <taxon>Clostridium</taxon>
    </lineage>
</organism>
<dbReference type="EMBL" id="CP009687">
    <property type="protein sequence ID" value="AKL96493.1"/>
    <property type="molecule type" value="Genomic_DNA"/>
</dbReference>
<dbReference type="Pfam" id="PF01381">
    <property type="entry name" value="HTH_3"/>
    <property type="match status" value="1"/>
</dbReference>
<dbReference type="PANTHER" id="PTHR46558">
    <property type="entry name" value="TRACRIPTIONAL REGULATORY PROTEIN-RELATED-RELATED"/>
    <property type="match status" value="1"/>
</dbReference>
<dbReference type="SUPFAM" id="SSF49367">
    <property type="entry name" value="Superoxide reductase-like"/>
    <property type="match status" value="1"/>
</dbReference>
<dbReference type="OrthoDB" id="9813152at2"/>
<dbReference type="GO" id="GO:0003677">
    <property type="term" value="F:DNA binding"/>
    <property type="evidence" value="ECO:0007669"/>
    <property type="project" value="UniProtKB-KW"/>
</dbReference>
<dbReference type="STRING" id="84022.CACET_c30490"/>
<dbReference type="Gene3D" id="1.10.260.40">
    <property type="entry name" value="lambda repressor-like DNA-binding domains"/>
    <property type="match status" value="1"/>
</dbReference>
<dbReference type="AlphaFoldDB" id="A0A0D8IAP0"/>
<dbReference type="InterPro" id="IPR036073">
    <property type="entry name" value="Desulfoferrodoxin_Fe-bd_dom_sf"/>
</dbReference>
<evidence type="ECO:0000313" key="2">
    <source>
        <dbReference type="EMBL" id="AKL96493.1"/>
    </source>
</evidence>
<accession>A0A0D8IAP0</accession>
<name>A0A0D8IAP0_9CLOT</name>
<evidence type="ECO:0000313" key="3">
    <source>
        <dbReference type="Proteomes" id="UP000035704"/>
    </source>
</evidence>
<dbReference type="InterPro" id="IPR010982">
    <property type="entry name" value="Lambda_DNA-bd_dom_sf"/>
</dbReference>
<dbReference type="SUPFAM" id="SSF57802">
    <property type="entry name" value="Rubredoxin-like"/>
    <property type="match status" value="1"/>
</dbReference>
<reference evidence="2 3" key="1">
    <citation type="submission" date="2014-10" db="EMBL/GenBank/DDBJ databases">
        <title>Genome sequence of Clostridium aceticum DSM 1496.</title>
        <authorList>
            <person name="Poehlein A."/>
            <person name="Schiel-Bengelsdorf B."/>
            <person name="Gottschalk G."/>
            <person name="Duerre P."/>
            <person name="Daniel R."/>
        </authorList>
    </citation>
    <scope>NUCLEOTIDE SEQUENCE [LARGE SCALE GENOMIC DNA]</scope>
    <source>
        <strain evidence="2 3">DSM 1496</strain>
    </source>
</reference>